<comment type="caution">
    <text evidence="2">The sequence shown here is derived from an EMBL/GenBank/DDBJ whole genome shotgun (WGS) entry which is preliminary data.</text>
</comment>
<organism evidence="2 3">
    <name type="scientific">Haloarchaeobius litoreus</name>
    <dbReference type="NCBI Taxonomy" id="755306"/>
    <lineage>
        <taxon>Archaea</taxon>
        <taxon>Methanobacteriati</taxon>
        <taxon>Methanobacteriota</taxon>
        <taxon>Stenosarchaea group</taxon>
        <taxon>Halobacteria</taxon>
        <taxon>Halobacteriales</taxon>
        <taxon>Halorubellaceae</taxon>
        <taxon>Haloarchaeobius</taxon>
    </lineage>
</organism>
<evidence type="ECO:0000313" key="3">
    <source>
        <dbReference type="Proteomes" id="UP001597034"/>
    </source>
</evidence>
<sequence>MTDNSRTSGPRTDHDAGIGTASTGSFPDSLGPAYIDVQQATDRSLKVVKEAESLMTDVGDTVTEPDAARDNLIRAQHKLCWALDSETAGIDVTALEARLSDIETRIEALDSINDILTEAEDLDASMGTTEKISRYQEAIQQASEHGIALPEVAATLDELPTTSPPDDDEDTELESNSTTAEDEDGSDKPATSTETIGRKKQMVDDIEAVASRLERIPKYDDMHELGSFQAQAYSQEFGDWGAALAATSLPVEEWLVDNLQEIEKQLGRAPTHGDLDEHSQSDENLYTLYFDDHDRALAAAGIDSPDRQALLDELTRLEAEFGFPPTSSHVSEHGRYPVGQYRTEFESVRDAATTAGLDYESAVLDAIRAVAISVGRPPKIEEFNEYSRYSSSFVYNFFDSWNDALVAAGVGTEPDVTALIHDLPKTNTTELITRTATVDNLPIPDVLTETAEDGGDGGVEGGEEGTGPVSEEDTLLRDIEAVVESLGRVPTYQEARQHEGFDPQGATEVFGNWEAALRASTVNIESRLLDALLDVADELGRAPTKAEVDEYGTYDAHRYETYFDSWAAARDAAGVALPDDDTLLSGLERLRNELGFVPANHHVDEHGQFPSQFYRRRFGSVKQATKAADMDYREDVIAEIQAVAKSVGRRPKVSDFETHAVYSNSYIYDVFDSWEDACEAADVATDGAVQALTEGTGSTSDAEVAPSQLAEYYELFGTLYEIHTQLLGDNIAATLGEDEPMVRWHEQILDQWGGKLNDSPETGYGAHLFAQDDIDMTAYRTAYGNGDTVTEFEAVETEPLPSSVAELLALLSDMNRDEARELRVPKTPRSEKPVPILVESIDEYERAVALLRKFPDAPSLIESTTNDPEDGDPDQEASDQDGTGSLTEINGVTESVAAALQAAGYESKADLKAADAADLASVDGVGSQRANRIKLIVGG</sequence>
<feature type="region of interest" description="Disordered" evidence="1">
    <location>
        <begin position="1"/>
        <end position="31"/>
    </location>
</feature>
<dbReference type="InterPro" id="IPR041025">
    <property type="entry name" value="HNH_repeat"/>
</dbReference>
<dbReference type="SUPFAM" id="SSF47794">
    <property type="entry name" value="Rad51 N-terminal domain-like"/>
    <property type="match status" value="1"/>
</dbReference>
<feature type="region of interest" description="Disordered" evidence="1">
    <location>
        <begin position="158"/>
        <end position="198"/>
    </location>
</feature>
<keyword evidence="2" id="KW-0255">Endonuclease</keyword>
<gene>
    <name evidence="2" type="ORF">ACFSBL_14500</name>
</gene>
<reference evidence="2 3" key="1">
    <citation type="journal article" date="2019" name="Int. J. Syst. Evol. Microbiol.">
        <title>The Global Catalogue of Microorganisms (GCM) 10K type strain sequencing project: providing services to taxonomists for standard genome sequencing and annotation.</title>
        <authorList>
            <consortium name="The Broad Institute Genomics Platform"/>
            <consortium name="The Broad Institute Genome Sequencing Center for Infectious Disease"/>
            <person name="Wu L."/>
            <person name="Ma J."/>
        </authorList>
    </citation>
    <scope>NUCLEOTIDE SEQUENCE [LARGE SCALE GENOMIC DNA]</scope>
    <source>
        <strain evidence="2 3">CGMCC 1.10390</strain>
    </source>
</reference>
<dbReference type="AlphaFoldDB" id="A0ABD6DKN3"/>
<feature type="region of interest" description="Disordered" evidence="1">
    <location>
        <begin position="447"/>
        <end position="472"/>
    </location>
</feature>
<dbReference type="EMBL" id="JBHUDO010000003">
    <property type="protein sequence ID" value="MFD1646899.1"/>
    <property type="molecule type" value="Genomic_DNA"/>
</dbReference>
<evidence type="ECO:0000256" key="1">
    <source>
        <dbReference type="SAM" id="MobiDB-lite"/>
    </source>
</evidence>
<name>A0ABD6DKN3_9EURY</name>
<feature type="compositionally biased region" description="Polar residues" evidence="1">
    <location>
        <begin position="1"/>
        <end position="10"/>
    </location>
</feature>
<feature type="compositionally biased region" description="Acidic residues" evidence="1">
    <location>
        <begin position="867"/>
        <end position="879"/>
    </location>
</feature>
<dbReference type="Pfam" id="PF18780">
    <property type="entry name" value="HNH_repeat"/>
    <property type="match status" value="8"/>
</dbReference>
<accession>A0ABD6DKN3</accession>
<feature type="region of interest" description="Disordered" evidence="1">
    <location>
        <begin position="859"/>
        <end position="887"/>
    </location>
</feature>
<keyword evidence="2" id="KW-0378">Hydrolase</keyword>
<dbReference type="InterPro" id="IPR010995">
    <property type="entry name" value="DNA_repair_Rad51/TF_NusA_a-hlx"/>
</dbReference>
<dbReference type="RefSeq" id="WP_256401030.1">
    <property type="nucleotide sequence ID" value="NZ_JANHJR010000003.1"/>
</dbReference>
<dbReference type="Gene3D" id="1.10.150.20">
    <property type="entry name" value="5' to 3' exonuclease, C-terminal subdomain"/>
    <property type="match status" value="1"/>
</dbReference>
<dbReference type="GO" id="GO:0004519">
    <property type="term" value="F:endonuclease activity"/>
    <property type="evidence" value="ECO:0007669"/>
    <property type="project" value="UniProtKB-KW"/>
</dbReference>
<dbReference type="Pfam" id="PF14520">
    <property type="entry name" value="HHH_5"/>
    <property type="match status" value="1"/>
</dbReference>
<evidence type="ECO:0000313" key="2">
    <source>
        <dbReference type="EMBL" id="MFD1646899.1"/>
    </source>
</evidence>
<keyword evidence="3" id="KW-1185">Reference proteome</keyword>
<dbReference type="Proteomes" id="UP001597034">
    <property type="component" value="Unassembled WGS sequence"/>
</dbReference>
<protein>
    <submittedName>
        <fullName evidence="2">Homing endonuclease associated repeat-containing protein</fullName>
    </submittedName>
</protein>
<keyword evidence="2" id="KW-0540">Nuclease</keyword>
<proteinExistence type="predicted"/>